<evidence type="ECO:0000313" key="2">
    <source>
        <dbReference type="Proteomes" id="UP001367513"/>
    </source>
</evidence>
<comment type="caution">
    <text evidence="1">The sequence shown here is derived from an EMBL/GenBank/DDBJ whole genome shotgun (WGS) entry which is preliminary data.</text>
</comment>
<dbReference type="PANTHER" id="PTHR35526:SF3">
    <property type="entry name" value="ANTI-SIGMA-F FACTOR RSBW"/>
    <property type="match status" value="1"/>
</dbReference>
<keyword evidence="1" id="KW-0547">Nucleotide-binding</keyword>
<dbReference type="PANTHER" id="PTHR35526">
    <property type="entry name" value="ANTI-SIGMA-F FACTOR RSBW-RELATED"/>
    <property type="match status" value="1"/>
</dbReference>
<protein>
    <submittedName>
        <fullName evidence="1">ATP-binding protein</fullName>
    </submittedName>
</protein>
<gene>
    <name evidence="1" type="ORF">WG925_01560</name>
</gene>
<dbReference type="InterPro" id="IPR050267">
    <property type="entry name" value="Anti-sigma-factor_SerPK"/>
</dbReference>
<dbReference type="EMBL" id="JBBPIX010000001">
    <property type="protein sequence ID" value="MEK6462415.1"/>
    <property type="molecule type" value="Genomic_DNA"/>
</dbReference>
<proteinExistence type="predicted"/>
<keyword evidence="1" id="KW-0067">ATP-binding</keyword>
<dbReference type="RefSeq" id="WP_346106154.1">
    <property type="nucleotide sequence ID" value="NZ_BAAAOD010000054.1"/>
</dbReference>
<dbReference type="Proteomes" id="UP001367513">
    <property type="component" value="Unassembled WGS sequence"/>
</dbReference>
<keyword evidence="2" id="KW-1185">Reference proteome</keyword>
<accession>A0ABU9AAE5</accession>
<dbReference type="CDD" id="cd16936">
    <property type="entry name" value="HATPase_RsbW-like"/>
    <property type="match status" value="1"/>
</dbReference>
<evidence type="ECO:0000313" key="1">
    <source>
        <dbReference type="EMBL" id="MEK6462415.1"/>
    </source>
</evidence>
<sequence length="138" mass="14981">MVGSDVQFVTLDRGGRMTRSLSHPYLDLSCLPLLRRWIREHLPAADDLVFRAGVVCTEVVADAVDHVGGGGDVRICPTPGGWLIEVDDSDPEGVLTPGRSRLGSNRGRGLTLISAFSSWGVRRIRDGKTVWAVIDISE</sequence>
<reference evidence="1 2" key="1">
    <citation type="submission" date="2024-03" db="EMBL/GenBank/DDBJ databases">
        <title>Draft genome sequence of Pseudonocardia carboxydivorans JCM 14827.</title>
        <authorList>
            <person name="Duangmal K."/>
        </authorList>
    </citation>
    <scope>NUCLEOTIDE SEQUENCE [LARGE SCALE GENOMIC DNA]</scope>
    <source>
        <strain evidence="1 2">JCM 14827</strain>
    </source>
</reference>
<dbReference type="Gene3D" id="3.30.565.10">
    <property type="entry name" value="Histidine kinase-like ATPase, C-terminal domain"/>
    <property type="match status" value="1"/>
</dbReference>
<organism evidence="1 2">
    <name type="scientific">Pseudonocardia alni subsp. carboxydivorans</name>
    <dbReference type="NCBI Taxonomy" id="415010"/>
    <lineage>
        <taxon>Bacteria</taxon>
        <taxon>Bacillati</taxon>
        <taxon>Actinomycetota</taxon>
        <taxon>Actinomycetes</taxon>
        <taxon>Pseudonocardiales</taxon>
        <taxon>Pseudonocardiaceae</taxon>
        <taxon>Pseudonocardia</taxon>
    </lineage>
</organism>
<dbReference type="InterPro" id="IPR036890">
    <property type="entry name" value="HATPase_C_sf"/>
</dbReference>
<dbReference type="SUPFAM" id="SSF55874">
    <property type="entry name" value="ATPase domain of HSP90 chaperone/DNA topoisomerase II/histidine kinase"/>
    <property type="match status" value="1"/>
</dbReference>
<name>A0ABU9AAE5_PSEA5</name>
<dbReference type="GO" id="GO:0005524">
    <property type="term" value="F:ATP binding"/>
    <property type="evidence" value="ECO:0007669"/>
    <property type="project" value="UniProtKB-KW"/>
</dbReference>